<reference evidence="2" key="1">
    <citation type="journal article" date="2019" name="Int. J. Syst. Evol. Microbiol.">
        <title>The Global Catalogue of Microorganisms (GCM) 10K type strain sequencing project: providing services to taxonomists for standard genome sequencing and annotation.</title>
        <authorList>
            <consortium name="The Broad Institute Genomics Platform"/>
            <consortium name="The Broad Institute Genome Sequencing Center for Infectious Disease"/>
            <person name="Wu L."/>
            <person name="Ma J."/>
        </authorList>
    </citation>
    <scope>NUCLEOTIDE SEQUENCE [LARGE SCALE GENOMIC DNA]</scope>
    <source>
        <strain evidence="2">DFY41</strain>
    </source>
</reference>
<comment type="caution">
    <text evidence="1">The sequence shown here is derived from an EMBL/GenBank/DDBJ whole genome shotgun (WGS) entry which is preliminary data.</text>
</comment>
<dbReference type="Proteomes" id="UP001596087">
    <property type="component" value="Unassembled WGS sequence"/>
</dbReference>
<dbReference type="RefSeq" id="WP_378587921.1">
    <property type="nucleotide sequence ID" value="NZ_JBHSKD010000004.1"/>
</dbReference>
<keyword evidence="2" id="KW-1185">Reference proteome</keyword>
<organism evidence="1 2">
    <name type="scientific">Nocardioides taihuensis</name>
    <dbReference type="NCBI Taxonomy" id="1835606"/>
    <lineage>
        <taxon>Bacteria</taxon>
        <taxon>Bacillati</taxon>
        <taxon>Actinomycetota</taxon>
        <taxon>Actinomycetes</taxon>
        <taxon>Propionibacteriales</taxon>
        <taxon>Nocardioidaceae</taxon>
        <taxon>Nocardioides</taxon>
    </lineage>
</organism>
<protein>
    <submittedName>
        <fullName evidence="1">Uncharacterized protein</fullName>
    </submittedName>
</protein>
<sequence length="126" mass="14277">MRRPHENVATVLVDPCVQADLELELMAIDLRLWPIATAPNCLDGPRQAFQVKHRLLERHRGAWDCAAAWTPVWIGFGETWRSGDDPLPWAAHSALWRALEARAEHVRYHKRLGGVPPLRLPVDPVA</sequence>
<evidence type="ECO:0000313" key="2">
    <source>
        <dbReference type="Proteomes" id="UP001596087"/>
    </source>
</evidence>
<gene>
    <name evidence="1" type="ORF">ACFPGP_05465</name>
</gene>
<evidence type="ECO:0000313" key="1">
    <source>
        <dbReference type="EMBL" id="MFC5176111.1"/>
    </source>
</evidence>
<dbReference type="EMBL" id="JBHSKD010000004">
    <property type="protein sequence ID" value="MFC5176111.1"/>
    <property type="molecule type" value="Genomic_DNA"/>
</dbReference>
<accession>A0ABW0BH33</accession>
<name>A0ABW0BH33_9ACTN</name>
<proteinExistence type="predicted"/>